<proteinExistence type="predicted"/>
<sequence length="226" mass="24094">MERNEISLRSLRGSRPESNASMRPEHQSLQSSVTHFPGPQSTPVPNNESWVHPAFRTNRDSYAVFHRPGEEEEQEHSLKTGPGSPHEFRKSDGLASSPSLLYRIAWSRGCKVATALAVVAVLITILTLSICIPRGCFQHRNGTTEIGLDGRTALTTTATTGPSAAEDTSVLAAWPTITASASNIIHVHMDAARAQSEPTTLLSAIAPGTSPATTVGVAATSTDRAF</sequence>
<accession>A0A443HU04</accession>
<feature type="region of interest" description="Disordered" evidence="1">
    <location>
        <begin position="1"/>
        <end position="51"/>
    </location>
</feature>
<dbReference type="VEuPathDB" id="FungiDB:C8Q69DRAFT_507661"/>
<keyword evidence="2" id="KW-1133">Transmembrane helix</keyword>
<feature type="region of interest" description="Disordered" evidence="1">
    <location>
        <begin position="67"/>
        <end position="92"/>
    </location>
</feature>
<evidence type="ECO:0000256" key="1">
    <source>
        <dbReference type="SAM" id="MobiDB-lite"/>
    </source>
</evidence>
<keyword evidence="2" id="KW-0472">Membrane</keyword>
<evidence type="ECO:0000256" key="2">
    <source>
        <dbReference type="SAM" id="Phobius"/>
    </source>
</evidence>
<feature type="compositionally biased region" description="Polar residues" evidence="1">
    <location>
        <begin position="16"/>
        <end position="49"/>
    </location>
</feature>
<dbReference type="GeneID" id="39602183"/>
<gene>
    <name evidence="3" type="ORF">C8Q69DRAFT_507661</name>
</gene>
<organism evidence="3 4">
    <name type="scientific">Byssochlamys spectabilis</name>
    <name type="common">Paecilomyces variotii</name>
    <dbReference type="NCBI Taxonomy" id="264951"/>
    <lineage>
        <taxon>Eukaryota</taxon>
        <taxon>Fungi</taxon>
        <taxon>Dikarya</taxon>
        <taxon>Ascomycota</taxon>
        <taxon>Pezizomycotina</taxon>
        <taxon>Eurotiomycetes</taxon>
        <taxon>Eurotiomycetidae</taxon>
        <taxon>Eurotiales</taxon>
        <taxon>Thermoascaceae</taxon>
        <taxon>Paecilomyces</taxon>
    </lineage>
</organism>
<feature type="transmembrane region" description="Helical" evidence="2">
    <location>
        <begin position="112"/>
        <end position="130"/>
    </location>
</feature>
<dbReference type="EMBL" id="RCNU01000006">
    <property type="protein sequence ID" value="RWQ95298.1"/>
    <property type="molecule type" value="Genomic_DNA"/>
</dbReference>
<protein>
    <submittedName>
        <fullName evidence="3">Uncharacterized protein</fullName>
    </submittedName>
</protein>
<name>A0A443HU04_BYSSP</name>
<dbReference type="RefSeq" id="XP_028484943.1">
    <property type="nucleotide sequence ID" value="XM_028632906.1"/>
</dbReference>
<dbReference type="AlphaFoldDB" id="A0A443HU04"/>
<keyword evidence="4" id="KW-1185">Reference proteome</keyword>
<evidence type="ECO:0000313" key="3">
    <source>
        <dbReference type="EMBL" id="RWQ95298.1"/>
    </source>
</evidence>
<keyword evidence="2" id="KW-0812">Transmembrane</keyword>
<reference evidence="3 4" key="1">
    <citation type="journal article" date="2018" name="Front. Microbiol.">
        <title>Genomic and genetic insights into a cosmopolitan fungus, Paecilomyces variotii (Eurotiales).</title>
        <authorList>
            <person name="Urquhart A.S."/>
            <person name="Mondo S.J."/>
            <person name="Makela M.R."/>
            <person name="Hane J.K."/>
            <person name="Wiebenga A."/>
            <person name="He G."/>
            <person name="Mihaltcheva S."/>
            <person name="Pangilinan J."/>
            <person name="Lipzen A."/>
            <person name="Barry K."/>
            <person name="de Vries R.P."/>
            <person name="Grigoriev I.V."/>
            <person name="Idnurm A."/>
        </authorList>
    </citation>
    <scope>NUCLEOTIDE SEQUENCE [LARGE SCALE GENOMIC DNA]</scope>
    <source>
        <strain evidence="3 4">CBS 101075</strain>
    </source>
</reference>
<comment type="caution">
    <text evidence="3">The sequence shown here is derived from an EMBL/GenBank/DDBJ whole genome shotgun (WGS) entry which is preliminary data.</text>
</comment>
<dbReference type="Proteomes" id="UP000283841">
    <property type="component" value="Unassembled WGS sequence"/>
</dbReference>
<evidence type="ECO:0000313" key="4">
    <source>
        <dbReference type="Proteomes" id="UP000283841"/>
    </source>
</evidence>